<dbReference type="InterPro" id="IPR052949">
    <property type="entry name" value="PA_immunity-related"/>
</dbReference>
<evidence type="ECO:0000313" key="2">
    <source>
        <dbReference type="Proteomes" id="UP000476411"/>
    </source>
</evidence>
<dbReference type="Proteomes" id="UP000476411">
    <property type="component" value="Chromosome"/>
</dbReference>
<name>A0A6B9ZN67_9BACT</name>
<dbReference type="PANTHER" id="PTHR42999">
    <property type="entry name" value="ANTIBIOTIC RESISTANCE PROTEIN MCBG"/>
    <property type="match status" value="1"/>
</dbReference>
<dbReference type="InterPro" id="IPR001646">
    <property type="entry name" value="5peptide_repeat"/>
</dbReference>
<accession>A0A6B9ZN67</accession>
<reference evidence="1 2" key="1">
    <citation type="submission" date="2020-01" db="EMBL/GenBank/DDBJ databases">
        <title>Complete genome sequence of Chitinophaga sp. H33E-04 isolated from quinoa roots.</title>
        <authorList>
            <person name="Weon H.-Y."/>
            <person name="Lee S.A."/>
        </authorList>
    </citation>
    <scope>NUCLEOTIDE SEQUENCE [LARGE SCALE GENOMIC DNA]</scope>
    <source>
        <strain evidence="1 2">H33E-04</strain>
    </source>
</reference>
<evidence type="ECO:0000313" key="1">
    <source>
        <dbReference type="EMBL" id="QHS63446.1"/>
    </source>
</evidence>
<dbReference type="SUPFAM" id="SSF141571">
    <property type="entry name" value="Pentapeptide repeat-like"/>
    <property type="match status" value="1"/>
</dbReference>
<keyword evidence="2" id="KW-1185">Reference proteome</keyword>
<dbReference type="EMBL" id="CP048113">
    <property type="protein sequence ID" value="QHS63446.1"/>
    <property type="molecule type" value="Genomic_DNA"/>
</dbReference>
<protein>
    <submittedName>
        <fullName evidence="1">Pentapeptide repeat-containing protein</fullName>
    </submittedName>
</protein>
<dbReference type="Pfam" id="PF13599">
    <property type="entry name" value="Pentapeptide_4"/>
    <property type="match status" value="1"/>
</dbReference>
<dbReference type="AlphaFoldDB" id="A0A6B9ZN67"/>
<dbReference type="KEGG" id="chih:GWR21_28830"/>
<dbReference type="Gene3D" id="2.160.20.80">
    <property type="entry name" value="E3 ubiquitin-protein ligase SopA"/>
    <property type="match status" value="1"/>
</dbReference>
<dbReference type="RefSeq" id="WP_162335162.1">
    <property type="nucleotide sequence ID" value="NZ_CP048113.1"/>
</dbReference>
<gene>
    <name evidence="1" type="ORF">GWR21_28830</name>
</gene>
<dbReference type="PANTHER" id="PTHR42999:SF1">
    <property type="entry name" value="PENTAPEPTIDE REPEAT-CONTAINING PROTEIN"/>
    <property type="match status" value="1"/>
</dbReference>
<sequence>MEISVFEKMLQTHEQWYQQTISGVGEPDESDKLNLEDETLQNYQTDGVLLHDAAFSGTDIISSRFDNTDLSHAYIYQCHFRQTIFTNSNFKKAQLQDCELTDVTFQSCILPHISLEGCTLRNVCFIDCDLDWAYFSEGAYEHIIFRRCRLEGTVITDLTLTHPAFEENKITDNYPVQVSDVVIQDAKGSRTVGSFAALTQGI</sequence>
<proteinExistence type="predicted"/>
<organism evidence="1 2">
    <name type="scientific">Chitinophaga agri</name>
    <dbReference type="NCBI Taxonomy" id="2703787"/>
    <lineage>
        <taxon>Bacteria</taxon>
        <taxon>Pseudomonadati</taxon>
        <taxon>Bacteroidota</taxon>
        <taxon>Chitinophagia</taxon>
        <taxon>Chitinophagales</taxon>
        <taxon>Chitinophagaceae</taxon>
        <taxon>Chitinophaga</taxon>
    </lineage>
</organism>